<evidence type="ECO:0000313" key="2">
    <source>
        <dbReference type="EMBL" id="KAK1756593.1"/>
    </source>
</evidence>
<dbReference type="Proteomes" id="UP001239445">
    <property type="component" value="Unassembled WGS sequence"/>
</dbReference>
<evidence type="ECO:0000313" key="3">
    <source>
        <dbReference type="Proteomes" id="UP001239445"/>
    </source>
</evidence>
<reference evidence="2" key="1">
    <citation type="submission" date="2023-06" db="EMBL/GenBank/DDBJ databases">
        <title>Genome-scale phylogeny and comparative genomics of the fungal order Sordariales.</title>
        <authorList>
            <consortium name="Lawrence Berkeley National Laboratory"/>
            <person name="Hensen N."/>
            <person name="Bonometti L."/>
            <person name="Westerberg I."/>
            <person name="Brannstrom I.O."/>
            <person name="Guillou S."/>
            <person name="Cros-Aarteil S."/>
            <person name="Calhoun S."/>
            <person name="Haridas S."/>
            <person name="Kuo A."/>
            <person name="Mondo S."/>
            <person name="Pangilinan J."/>
            <person name="Riley R."/>
            <person name="Labutti K."/>
            <person name="Andreopoulos B."/>
            <person name="Lipzen A."/>
            <person name="Chen C."/>
            <person name="Yanf M."/>
            <person name="Daum C."/>
            <person name="Ng V."/>
            <person name="Clum A."/>
            <person name="Steindorff A."/>
            <person name="Ohm R."/>
            <person name="Martin F."/>
            <person name="Silar P."/>
            <person name="Natvig D."/>
            <person name="Lalanne C."/>
            <person name="Gautier V."/>
            <person name="Ament-Velasquez S.L."/>
            <person name="Kruys A."/>
            <person name="Hutchinson M.I."/>
            <person name="Powell A.J."/>
            <person name="Barry K."/>
            <person name="Miller A.N."/>
            <person name="Grigoriev I.V."/>
            <person name="Debuchy R."/>
            <person name="Gladieux P."/>
            <person name="Thoren M.H."/>
            <person name="Johannesson H."/>
        </authorList>
    </citation>
    <scope>NUCLEOTIDE SEQUENCE</scope>
    <source>
        <strain evidence="2">PSN4</strain>
    </source>
</reference>
<organism evidence="2 3">
    <name type="scientific">Echria macrotheca</name>
    <dbReference type="NCBI Taxonomy" id="438768"/>
    <lineage>
        <taxon>Eukaryota</taxon>
        <taxon>Fungi</taxon>
        <taxon>Dikarya</taxon>
        <taxon>Ascomycota</taxon>
        <taxon>Pezizomycotina</taxon>
        <taxon>Sordariomycetes</taxon>
        <taxon>Sordariomycetidae</taxon>
        <taxon>Sordariales</taxon>
        <taxon>Schizotheciaceae</taxon>
        <taxon>Echria</taxon>
    </lineage>
</organism>
<feature type="region of interest" description="Disordered" evidence="1">
    <location>
        <begin position="1"/>
        <end position="24"/>
    </location>
</feature>
<name>A0AAJ0BE29_9PEZI</name>
<keyword evidence="3" id="KW-1185">Reference proteome</keyword>
<comment type="caution">
    <text evidence="2">The sequence shown here is derived from an EMBL/GenBank/DDBJ whole genome shotgun (WGS) entry which is preliminary data.</text>
</comment>
<dbReference type="EMBL" id="MU839832">
    <property type="protein sequence ID" value="KAK1756593.1"/>
    <property type="molecule type" value="Genomic_DNA"/>
</dbReference>
<accession>A0AAJ0BE29</accession>
<proteinExistence type="predicted"/>
<protein>
    <submittedName>
        <fullName evidence="2">Uncharacterized protein</fullName>
    </submittedName>
</protein>
<feature type="region of interest" description="Disordered" evidence="1">
    <location>
        <begin position="114"/>
        <end position="153"/>
    </location>
</feature>
<dbReference type="AlphaFoldDB" id="A0AAJ0BE29"/>
<evidence type="ECO:0000256" key="1">
    <source>
        <dbReference type="SAM" id="MobiDB-lite"/>
    </source>
</evidence>
<sequence length="425" mass="45373">MPIRNTIKKGAAPPPDAKAPTGSYAVQMSRPTAYQPIRPNPTVTAPAFSYGDSIPAMSTRDLNYFFRLAASLYDPIEDPTFGPSSNASFSYPSPSSPMSGTSSSWSFSNLPPTASGPAAPLADAPPAYSHVSPVPTGGTQGTQGPTTSGGGGGIDPTALLVLSLFRQTRTDIHPISERFHLGTADRQPLYSLSAQPSIRSATEFNELAVSRRDPVAGTWHATCTAEIEPALELVKPGRWTVAKLVLDAMPVWKKMVSGRVVQSSVDGVERRGTRLSLVWGDRGSLGALGEAYGLWWDDGGEQGSAEAFYVCEGWRGFGTQGVIRVKSAARDAGGRYMDPRNVPGDLAVVYFFGDGKTPPRLVCGRADAQVRMDVLMAGLMVLMVVETRKAAVVKEYGSLPAYDSMAHWGSTLVERGPDYNEAYMS</sequence>
<feature type="compositionally biased region" description="Low complexity" evidence="1">
    <location>
        <begin position="115"/>
        <end position="146"/>
    </location>
</feature>
<gene>
    <name evidence="2" type="ORF">QBC47DRAFT_445285</name>
</gene>